<evidence type="ECO:0000256" key="1">
    <source>
        <dbReference type="SAM" id="Phobius"/>
    </source>
</evidence>
<dbReference type="Proteomes" id="UP001157186">
    <property type="component" value="Unassembled WGS sequence"/>
</dbReference>
<name>A0ABQ6GMW3_9GAMM</name>
<dbReference type="EMBL" id="BSST01000001">
    <property type="protein sequence ID" value="GLX77328.1"/>
    <property type="molecule type" value="Genomic_DNA"/>
</dbReference>
<keyword evidence="1" id="KW-0812">Transmembrane</keyword>
<keyword evidence="1" id="KW-0472">Membrane</keyword>
<sequence length="125" mass="13848">MNLWVLSAGIIGLCTALIHILAGQIDPVRPFLRTNLPDVQKATLLASWHMVSVILCILATFLVYVGWVDQQGLYQVVAGISLIFVTFSLVFILVGWFFFGYRSFINLPQWSLLLPIGTLGLIGVI</sequence>
<reference evidence="2 3" key="1">
    <citation type="submission" date="2023-03" db="EMBL/GenBank/DDBJ databases">
        <title>Draft genome sequence of Thalassotalea insulae KCTC 62186T.</title>
        <authorList>
            <person name="Sawabe T."/>
        </authorList>
    </citation>
    <scope>NUCLEOTIDE SEQUENCE [LARGE SCALE GENOMIC DNA]</scope>
    <source>
        <strain evidence="2 3">KCTC 62186</strain>
    </source>
</reference>
<keyword evidence="3" id="KW-1185">Reference proteome</keyword>
<evidence type="ECO:0008006" key="4">
    <source>
        <dbReference type="Google" id="ProtNLM"/>
    </source>
</evidence>
<keyword evidence="1" id="KW-1133">Transmembrane helix</keyword>
<organism evidence="2 3">
    <name type="scientific">Thalassotalea insulae</name>
    <dbReference type="NCBI Taxonomy" id="2056778"/>
    <lineage>
        <taxon>Bacteria</taxon>
        <taxon>Pseudomonadati</taxon>
        <taxon>Pseudomonadota</taxon>
        <taxon>Gammaproteobacteria</taxon>
        <taxon>Alteromonadales</taxon>
        <taxon>Colwelliaceae</taxon>
        <taxon>Thalassotalea</taxon>
    </lineage>
</organism>
<evidence type="ECO:0000313" key="3">
    <source>
        <dbReference type="Proteomes" id="UP001157186"/>
    </source>
</evidence>
<feature type="transmembrane region" description="Helical" evidence="1">
    <location>
        <begin position="46"/>
        <end position="65"/>
    </location>
</feature>
<dbReference type="RefSeq" id="WP_284243179.1">
    <property type="nucleotide sequence ID" value="NZ_BSST01000001.1"/>
</dbReference>
<protein>
    <recommendedName>
        <fullName evidence="4">DUF423 domain-containing protein</fullName>
    </recommendedName>
</protein>
<comment type="caution">
    <text evidence="2">The sequence shown here is derived from an EMBL/GenBank/DDBJ whole genome shotgun (WGS) entry which is preliminary data.</text>
</comment>
<accession>A0ABQ6GMW3</accession>
<proteinExistence type="predicted"/>
<gene>
    <name evidence="2" type="ORF">tinsulaeT_06680</name>
</gene>
<feature type="transmembrane region" description="Helical" evidence="1">
    <location>
        <begin position="77"/>
        <end position="101"/>
    </location>
</feature>
<evidence type="ECO:0000313" key="2">
    <source>
        <dbReference type="EMBL" id="GLX77328.1"/>
    </source>
</evidence>